<proteinExistence type="inferred from homology"/>
<protein>
    <submittedName>
        <fullName evidence="19">Iron complex outermembrane recepter protein</fullName>
    </submittedName>
</protein>
<evidence type="ECO:0000256" key="5">
    <source>
        <dbReference type="ARBA" id="ARBA00022496"/>
    </source>
</evidence>
<gene>
    <name evidence="19" type="ORF">SAMN05216550_12969</name>
</gene>
<dbReference type="Pfam" id="PF07715">
    <property type="entry name" value="Plug"/>
    <property type="match status" value="1"/>
</dbReference>
<name>A0AAQ1JY90_9BURK</name>
<dbReference type="InterPro" id="IPR036942">
    <property type="entry name" value="Beta-barrel_TonB_sf"/>
</dbReference>
<evidence type="ECO:0000256" key="16">
    <source>
        <dbReference type="SAM" id="MobiDB-lite"/>
    </source>
</evidence>
<feature type="domain" description="TonB-dependent receptor-like beta-barrel" evidence="17">
    <location>
        <begin position="294"/>
        <end position="710"/>
    </location>
</feature>
<keyword evidence="12" id="KW-0675">Receptor</keyword>
<dbReference type="SUPFAM" id="SSF56935">
    <property type="entry name" value="Porins"/>
    <property type="match status" value="1"/>
</dbReference>
<keyword evidence="10 15" id="KW-0798">TonB box</keyword>
<evidence type="ECO:0000259" key="18">
    <source>
        <dbReference type="Pfam" id="PF07715"/>
    </source>
</evidence>
<dbReference type="AlphaFoldDB" id="A0AAQ1JY90"/>
<dbReference type="PANTHER" id="PTHR32552:SF68">
    <property type="entry name" value="FERRICHROME OUTER MEMBRANE TRANSPORTER_PHAGE RECEPTOR"/>
    <property type="match status" value="1"/>
</dbReference>
<dbReference type="Pfam" id="PF00593">
    <property type="entry name" value="TonB_dep_Rec_b-barrel"/>
    <property type="match status" value="1"/>
</dbReference>
<accession>A0AAQ1JY90</accession>
<evidence type="ECO:0000256" key="12">
    <source>
        <dbReference type="ARBA" id="ARBA00023170"/>
    </source>
</evidence>
<dbReference type="InterPro" id="IPR000531">
    <property type="entry name" value="Beta-barrel_TonB"/>
</dbReference>
<keyword evidence="8" id="KW-0408">Iron</keyword>
<dbReference type="GO" id="GO:0015891">
    <property type="term" value="P:siderophore transport"/>
    <property type="evidence" value="ECO:0007669"/>
    <property type="project" value="InterPro"/>
</dbReference>
<keyword evidence="4 14" id="KW-1134">Transmembrane beta strand</keyword>
<dbReference type="InterPro" id="IPR010105">
    <property type="entry name" value="TonB_sidphr_rcpt"/>
</dbReference>
<evidence type="ECO:0000313" key="19">
    <source>
        <dbReference type="EMBL" id="SEK14589.1"/>
    </source>
</evidence>
<dbReference type="InterPro" id="IPR012910">
    <property type="entry name" value="Plug_dom"/>
</dbReference>
<keyword evidence="9" id="KW-0406">Ion transport</keyword>
<dbReference type="InterPro" id="IPR039426">
    <property type="entry name" value="TonB-dep_rcpt-like"/>
</dbReference>
<feature type="domain" description="TonB-dependent receptor plug" evidence="18">
    <location>
        <begin position="106"/>
        <end position="203"/>
    </location>
</feature>
<keyword evidence="5" id="KW-0410">Iron transport</keyword>
<evidence type="ECO:0000256" key="7">
    <source>
        <dbReference type="ARBA" id="ARBA00022729"/>
    </source>
</evidence>
<reference evidence="19 20" key="1">
    <citation type="submission" date="2016-10" db="EMBL/GenBank/DDBJ databases">
        <authorList>
            <person name="Varghese N."/>
            <person name="Submissions S."/>
        </authorList>
    </citation>
    <scope>NUCLEOTIDE SEQUENCE [LARGE SCALE GENOMIC DNA]</scope>
    <source>
        <strain evidence="19 20">LMG 22274</strain>
    </source>
</reference>
<evidence type="ECO:0000256" key="11">
    <source>
        <dbReference type="ARBA" id="ARBA00023136"/>
    </source>
</evidence>
<dbReference type="Gene3D" id="2.40.170.20">
    <property type="entry name" value="TonB-dependent receptor, beta-barrel domain"/>
    <property type="match status" value="1"/>
</dbReference>
<keyword evidence="13 14" id="KW-0998">Cell outer membrane</keyword>
<evidence type="ECO:0000256" key="3">
    <source>
        <dbReference type="ARBA" id="ARBA00022448"/>
    </source>
</evidence>
<comment type="similarity">
    <text evidence="2 14 15">Belongs to the TonB-dependent receptor family.</text>
</comment>
<keyword evidence="7" id="KW-0732">Signal</keyword>
<evidence type="ECO:0000256" key="13">
    <source>
        <dbReference type="ARBA" id="ARBA00023237"/>
    </source>
</evidence>
<evidence type="ECO:0000256" key="10">
    <source>
        <dbReference type="ARBA" id="ARBA00023077"/>
    </source>
</evidence>
<keyword evidence="6 14" id="KW-0812">Transmembrane</keyword>
<evidence type="ECO:0000256" key="4">
    <source>
        <dbReference type="ARBA" id="ARBA00022452"/>
    </source>
</evidence>
<feature type="region of interest" description="Disordered" evidence="16">
    <location>
        <begin position="1"/>
        <end position="20"/>
    </location>
</feature>
<evidence type="ECO:0000256" key="6">
    <source>
        <dbReference type="ARBA" id="ARBA00022692"/>
    </source>
</evidence>
<evidence type="ECO:0000259" key="17">
    <source>
        <dbReference type="Pfam" id="PF00593"/>
    </source>
</evidence>
<evidence type="ECO:0000256" key="8">
    <source>
        <dbReference type="ARBA" id="ARBA00023004"/>
    </source>
</evidence>
<dbReference type="PROSITE" id="PS52016">
    <property type="entry name" value="TONB_DEPENDENT_REC_3"/>
    <property type="match status" value="1"/>
</dbReference>
<evidence type="ECO:0000256" key="2">
    <source>
        <dbReference type="ARBA" id="ARBA00009810"/>
    </source>
</evidence>
<dbReference type="GO" id="GO:0015344">
    <property type="term" value="F:siderophore uptake transmembrane transporter activity"/>
    <property type="evidence" value="ECO:0007669"/>
    <property type="project" value="TreeGrafter"/>
</dbReference>
<organism evidence="19 20">
    <name type="scientific">Paraburkholderia tropica</name>
    <dbReference type="NCBI Taxonomy" id="92647"/>
    <lineage>
        <taxon>Bacteria</taxon>
        <taxon>Pseudomonadati</taxon>
        <taxon>Pseudomonadota</taxon>
        <taxon>Betaproteobacteria</taxon>
        <taxon>Burkholderiales</taxon>
        <taxon>Burkholderiaceae</taxon>
        <taxon>Paraburkholderia</taxon>
    </lineage>
</organism>
<dbReference type="InterPro" id="IPR037066">
    <property type="entry name" value="Plug_dom_sf"/>
</dbReference>
<dbReference type="Gene3D" id="2.170.130.10">
    <property type="entry name" value="TonB-dependent receptor, plug domain"/>
    <property type="match status" value="1"/>
</dbReference>
<dbReference type="GO" id="GO:0038023">
    <property type="term" value="F:signaling receptor activity"/>
    <property type="evidence" value="ECO:0007669"/>
    <property type="project" value="InterPro"/>
</dbReference>
<comment type="subcellular location">
    <subcellularLocation>
        <location evidence="1 14">Cell outer membrane</location>
        <topology evidence="1 14">Multi-pass membrane protein</topology>
    </subcellularLocation>
</comment>
<dbReference type="Proteomes" id="UP000183529">
    <property type="component" value="Unassembled WGS sequence"/>
</dbReference>
<dbReference type="EMBL" id="FNZM01000029">
    <property type="protein sequence ID" value="SEK14589.1"/>
    <property type="molecule type" value="Genomic_DNA"/>
</dbReference>
<keyword evidence="11 14" id="KW-0472">Membrane</keyword>
<evidence type="ECO:0000256" key="15">
    <source>
        <dbReference type="RuleBase" id="RU003357"/>
    </source>
</evidence>
<evidence type="ECO:0000313" key="20">
    <source>
        <dbReference type="Proteomes" id="UP000183529"/>
    </source>
</evidence>
<dbReference type="PANTHER" id="PTHR32552">
    <property type="entry name" value="FERRICHROME IRON RECEPTOR-RELATED"/>
    <property type="match status" value="1"/>
</dbReference>
<evidence type="ECO:0000256" key="14">
    <source>
        <dbReference type="PROSITE-ProRule" id="PRU01360"/>
    </source>
</evidence>
<dbReference type="CDD" id="cd01347">
    <property type="entry name" value="ligand_gated_channel"/>
    <property type="match status" value="1"/>
</dbReference>
<evidence type="ECO:0000256" key="9">
    <source>
        <dbReference type="ARBA" id="ARBA00023065"/>
    </source>
</evidence>
<dbReference type="NCBIfam" id="TIGR01783">
    <property type="entry name" value="TonB-siderophor"/>
    <property type="match status" value="1"/>
</dbReference>
<keyword evidence="3 14" id="KW-0813">Transport</keyword>
<sequence>MKTQQRPPRAGVVGTRASGTHRAEPHLFTLRARPEAAPVRAVLAVLMTALAVIPEARAAEPESAPPTSSDSSAADPVMAPISVVGTRGSPYIAPTSSSTTRTDTPIKDYAASIQVVPSEVLQDRGVTSIDQVADTVSGVHAEASYGGNGATFFNIRGFSESNGLRDGFRNYGYYAFRDVQNIDDVEIFKGPAGALYGGIGAVGGYINTVSKRPEQENFGEVSATAGSYGLARTTVDVNRVLNDDLSIRLNASAETNSTFQDNGGYKSWSIAPAITWNNHHGTSVTLLSEFNHLNRDGFDFGVPAVDNYQALSRSRYYGLRSGVYPGVDGDYGRNDTWSETLLFEHELSQNWKLRLAGQYAYARQHSTQSFPDSTTATDNLLEYAVYSGANEFSRQYSARAELVGDFFTGRLKHSLLAGVDYGYLEVGSGGSQVSTMNVDLFNPSYTSGLTAGDALPGHQGRGADYGVYVQDLIDLTRQIKLQVGLRADRFINSADEAGEPTGRGQQTAFSPRVGLVWQPTRSTSFFTDWSRSYAPNVGHSGSNVTYAAEVAEQFEIGVKQELIKDRLNANLAVFNINRNHILTTDPTNPLLEVLTGKQRSQGVELDITGNITPRWKAIVTYAYTLAKVTSDTTYPVGDILSNVPRNSASLWTVYDLESVPGLRIGAGVYYVGPREATLPNTFKLAGYVRTDAMASYRQGHWKTQLNIFNLFNRKYYTGGSAATFDYTLTPSPPLSAQVTVSYDF</sequence>
<comment type="caution">
    <text evidence="19">The sequence shown here is derived from an EMBL/GenBank/DDBJ whole genome shotgun (WGS) entry which is preliminary data.</text>
</comment>
<dbReference type="GO" id="GO:0009279">
    <property type="term" value="C:cell outer membrane"/>
    <property type="evidence" value="ECO:0007669"/>
    <property type="project" value="UniProtKB-SubCell"/>
</dbReference>
<evidence type="ECO:0000256" key="1">
    <source>
        <dbReference type="ARBA" id="ARBA00004571"/>
    </source>
</evidence>